<dbReference type="Pfam" id="PF01541">
    <property type="entry name" value="GIY-YIG"/>
    <property type="match status" value="1"/>
</dbReference>
<evidence type="ECO:0000313" key="3">
    <source>
        <dbReference type="EMBL" id="NMH59079.1"/>
    </source>
</evidence>
<dbReference type="SUPFAM" id="SSF82771">
    <property type="entry name" value="GIY-YIG endonuclease"/>
    <property type="match status" value="1"/>
</dbReference>
<organism evidence="3 4">
    <name type="scientific">Alteromonas ponticola</name>
    <dbReference type="NCBI Taxonomy" id="2720613"/>
    <lineage>
        <taxon>Bacteria</taxon>
        <taxon>Pseudomonadati</taxon>
        <taxon>Pseudomonadota</taxon>
        <taxon>Gammaproteobacteria</taxon>
        <taxon>Alteromonadales</taxon>
        <taxon>Alteromonadaceae</taxon>
        <taxon>Alteromonas/Salinimonas group</taxon>
        <taxon>Alteromonas</taxon>
    </lineage>
</organism>
<dbReference type="EMBL" id="JAATNW010000002">
    <property type="protein sequence ID" value="NMH59079.1"/>
    <property type="molecule type" value="Genomic_DNA"/>
</dbReference>
<sequence>MVISSITVEPTVEDSQTAIWYVYLIETQCGLLYTGSTTAPRRRFRQHSGELRGGAKFLKAHKPREFKAVFKVSDKSAALKLEWKIKRLSRPQKLNLIASHCIDDIQLTCALRELSLP</sequence>
<evidence type="ECO:0000259" key="2">
    <source>
        <dbReference type="PROSITE" id="PS50164"/>
    </source>
</evidence>
<feature type="domain" description="GIY-YIG" evidence="2">
    <location>
        <begin position="18"/>
        <end position="95"/>
    </location>
</feature>
<dbReference type="InterPro" id="IPR000305">
    <property type="entry name" value="GIY-YIG_endonuc"/>
</dbReference>
<accession>A0ABX1QZ04</accession>
<comment type="caution">
    <text evidence="3">The sequence shown here is derived from an EMBL/GenBank/DDBJ whole genome shotgun (WGS) entry which is preliminary data.</text>
</comment>
<dbReference type="PANTHER" id="PTHR34477">
    <property type="entry name" value="UPF0213 PROTEIN YHBQ"/>
    <property type="match status" value="1"/>
</dbReference>
<reference evidence="3 4" key="1">
    <citation type="submission" date="2020-03" db="EMBL/GenBank/DDBJ databases">
        <title>Alteromonas ponticola sp. nov., isolated from seawater.</title>
        <authorList>
            <person name="Yoon J.-H."/>
            <person name="Kim Y.-O."/>
        </authorList>
    </citation>
    <scope>NUCLEOTIDE SEQUENCE [LARGE SCALE GENOMIC DNA]</scope>
    <source>
        <strain evidence="3 4">MYP5</strain>
    </source>
</reference>
<dbReference type="CDD" id="cd10456">
    <property type="entry name" value="GIY-YIG_UPF0213"/>
    <property type="match status" value="1"/>
</dbReference>
<dbReference type="Gene3D" id="3.40.1440.10">
    <property type="entry name" value="GIY-YIG endonuclease"/>
    <property type="match status" value="1"/>
</dbReference>
<keyword evidence="4" id="KW-1185">Reference proteome</keyword>
<dbReference type="PANTHER" id="PTHR34477:SF1">
    <property type="entry name" value="UPF0213 PROTEIN YHBQ"/>
    <property type="match status" value="1"/>
</dbReference>
<proteinExistence type="inferred from homology"/>
<name>A0ABX1QZ04_9ALTE</name>
<gene>
    <name evidence="3" type="ORF">HCJ96_03470</name>
</gene>
<dbReference type="PROSITE" id="PS50164">
    <property type="entry name" value="GIY_YIG"/>
    <property type="match status" value="1"/>
</dbReference>
<evidence type="ECO:0000313" key="4">
    <source>
        <dbReference type="Proteomes" id="UP000709336"/>
    </source>
</evidence>
<comment type="similarity">
    <text evidence="1">Belongs to the UPF0213 family.</text>
</comment>
<dbReference type="InterPro" id="IPR035901">
    <property type="entry name" value="GIY-YIG_endonuc_sf"/>
</dbReference>
<dbReference type="Proteomes" id="UP000709336">
    <property type="component" value="Unassembled WGS sequence"/>
</dbReference>
<evidence type="ECO:0000256" key="1">
    <source>
        <dbReference type="ARBA" id="ARBA00007435"/>
    </source>
</evidence>
<protein>
    <submittedName>
        <fullName evidence="3">GIY-YIG nuclease family protein</fullName>
    </submittedName>
</protein>
<dbReference type="InterPro" id="IPR050190">
    <property type="entry name" value="UPF0213_domain"/>
</dbReference>